<gene>
    <name evidence="1" type="ORF">B9Z65_7026</name>
</gene>
<reference evidence="1 2" key="1">
    <citation type="submission" date="2017-05" db="EMBL/GenBank/DDBJ databases">
        <title>Draft genome sequence of Elsinoe australis.</title>
        <authorList>
            <person name="Cheng Q."/>
        </authorList>
    </citation>
    <scope>NUCLEOTIDE SEQUENCE [LARGE SCALE GENOMIC DNA]</scope>
    <source>
        <strain evidence="1 2">NL1</strain>
    </source>
</reference>
<evidence type="ECO:0000313" key="2">
    <source>
        <dbReference type="Proteomes" id="UP000243723"/>
    </source>
</evidence>
<name>A0A2P7Z4C6_9PEZI</name>
<proteinExistence type="predicted"/>
<comment type="caution">
    <text evidence="1">The sequence shown here is derived from an EMBL/GenBank/DDBJ whole genome shotgun (WGS) entry which is preliminary data.</text>
</comment>
<dbReference type="Proteomes" id="UP000243723">
    <property type="component" value="Unassembled WGS sequence"/>
</dbReference>
<evidence type="ECO:0000313" key="1">
    <source>
        <dbReference type="EMBL" id="PSK43072.1"/>
    </source>
</evidence>
<dbReference type="EMBL" id="NHZQ01000331">
    <property type="protein sequence ID" value="PSK43072.1"/>
    <property type="molecule type" value="Genomic_DNA"/>
</dbReference>
<keyword evidence="2" id="KW-1185">Reference proteome</keyword>
<dbReference type="AlphaFoldDB" id="A0A2P7Z4C6"/>
<organism evidence="1 2">
    <name type="scientific">Elsinoe australis</name>
    <dbReference type="NCBI Taxonomy" id="40998"/>
    <lineage>
        <taxon>Eukaryota</taxon>
        <taxon>Fungi</taxon>
        <taxon>Dikarya</taxon>
        <taxon>Ascomycota</taxon>
        <taxon>Pezizomycotina</taxon>
        <taxon>Dothideomycetes</taxon>
        <taxon>Dothideomycetidae</taxon>
        <taxon>Myriangiales</taxon>
        <taxon>Elsinoaceae</taxon>
        <taxon>Elsinoe</taxon>
    </lineage>
</organism>
<accession>A0A2P7Z4C6</accession>
<protein>
    <submittedName>
        <fullName evidence="1">GTP-binding protein gtr2</fullName>
    </submittedName>
</protein>
<sequence length="99" mass="11730">MYLLGEAEYLQSDGFKRYVKQELDKQSMRIGKWYGQDFEMALLKTGPNSTLKEFCIHFMENNIPRQKQALADLKKLAPRLMQRTEKYISIKRARAKPKE</sequence>